<dbReference type="RefSeq" id="WP_114790196.1">
    <property type="nucleotide sequence ID" value="NZ_CP139960.1"/>
</dbReference>
<comment type="similarity">
    <text evidence="2 14 15">Belongs to the TonB-dependent receptor family.</text>
</comment>
<dbReference type="Gene3D" id="2.60.40.1120">
    <property type="entry name" value="Carboxypeptidase-like, regulatory domain"/>
    <property type="match status" value="1"/>
</dbReference>
<keyword evidence="5" id="KW-0410">Iron transport</keyword>
<dbReference type="Pfam" id="PF07715">
    <property type="entry name" value="Plug"/>
    <property type="match status" value="1"/>
</dbReference>
<dbReference type="InterPro" id="IPR036942">
    <property type="entry name" value="Beta-barrel_TonB_sf"/>
</dbReference>
<keyword evidence="4 14" id="KW-1134">Transmembrane beta strand</keyword>
<evidence type="ECO:0000256" key="7">
    <source>
        <dbReference type="ARBA" id="ARBA00022729"/>
    </source>
</evidence>
<dbReference type="SUPFAM" id="SSF56935">
    <property type="entry name" value="Porins"/>
    <property type="match status" value="1"/>
</dbReference>
<keyword evidence="12 19" id="KW-0675">Receptor</keyword>
<evidence type="ECO:0000256" key="10">
    <source>
        <dbReference type="ARBA" id="ARBA00023077"/>
    </source>
</evidence>
<dbReference type="SUPFAM" id="SSF49452">
    <property type="entry name" value="Starch-binding domain-like"/>
    <property type="match status" value="1"/>
</dbReference>
<evidence type="ECO:0000256" key="11">
    <source>
        <dbReference type="ARBA" id="ARBA00023136"/>
    </source>
</evidence>
<keyword evidence="3 14" id="KW-0813">Transport</keyword>
<dbReference type="PANTHER" id="PTHR32552:SF68">
    <property type="entry name" value="FERRICHROME OUTER MEMBRANE TRANSPORTER_PHAGE RECEPTOR"/>
    <property type="match status" value="1"/>
</dbReference>
<dbReference type="Gene3D" id="2.170.130.10">
    <property type="entry name" value="TonB-dependent receptor, plug domain"/>
    <property type="match status" value="1"/>
</dbReference>
<evidence type="ECO:0000313" key="19">
    <source>
        <dbReference type="EMBL" id="WQD36572.1"/>
    </source>
</evidence>
<feature type="signal peptide" evidence="16">
    <location>
        <begin position="1"/>
        <end position="28"/>
    </location>
</feature>
<evidence type="ECO:0000256" key="5">
    <source>
        <dbReference type="ARBA" id="ARBA00022496"/>
    </source>
</evidence>
<keyword evidence="13 14" id="KW-0998">Cell outer membrane</keyword>
<dbReference type="PROSITE" id="PS52016">
    <property type="entry name" value="TONB_DEPENDENT_REC_3"/>
    <property type="match status" value="1"/>
</dbReference>
<dbReference type="InterPro" id="IPR037066">
    <property type="entry name" value="Plug_dom_sf"/>
</dbReference>
<evidence type="ECO:0000256" key="9">
    <source>
        <dbReference type="ARBA" id="ARBA00023065"/>
    </source>
</evidence>
<evidence type="ECO:0000256" key="14">
    <source>
        <dbReference type="PROSITE-ProRule" id="PRU01360"/>
    </source>
</evidence>
<evidence type="ECO:0000256" key="3">
    <source>
        <dbReference type="ARBA" id="ARBA00022448"/>
    </source>
</evidence>
<dbReference type="InterPro" id="IPR012910">
    <property type="entry name" value="Plug_dom"/>
</dbReference>
<accession>A0ABZ0W4W6</accession>
<reference evidence="19 20" key="1">
    <citation type="submission" date="2023-12" db="EMBL/GenBank/DDBJ databases">
        <title>Genome sequencing and assembly of bacterial species from a model synthetic community.</title>
        <authorList>
            <person name="Hogle S.L."/>
        </authorList>
    </citation>
    <scope>NUCLEOTIDE SEQUENCE [LARGE SCALE GENOMIC DNA]</scope>
    <source>
        <strain evidence="19 20">HAMBI_3031</strain>
    </source>
</reference>
<evidence type="ECO:0000256" key="12">
    <source>
        <dbReference type="ARBA" id="ARBA00023170"/>
    </source>
</evidence>
<protein>
    <submittedName>
        <fullName evidence="19">TonB-dependent receptor</fullName>
    </submittedName>
</protein>
<keyword evidence="9" id="KW-0406">Ion transport</keyword>
<evidence type="ECO:0000256" key="6">
    <source>
        <dbReference type="ARBA" id="ARBA00022692"/>
    </source>
</evidence>
<proteinExistence type="inferred from homology"/>
<evidence type="ECO:0000256" key="2">
    <source>
        <dbReference type="ARBA" id="ARBA00009810"/>
    </source>
</evidence>
<dbReference type="Proteomes" id="UP001325680">
    <property type="component" value="Chromosome"/>
</dbReference>
<dbReference type="PANTHER" id="PTHR32552">
    <property type="entry name" value="FERRICHROME IRON RECEPTOR-RELATED"/>
    <property type="match status" value="1"/>
</dbReference>
<evidence type="ECO:0000256" key="13">
    <source>
        <dbReference type="ARBA" id="ARBA00023237"/>
    </source>
</evidence>
<feature type="domain" description="TonB-dependent receptor-like beta-barrel" evidence="17">
    <location>
        <begin position="371"/>
        <end position="796"/>
    </location>
</feature>
<dbReference type="Pfam" id="PF13715">
    <property type="entry name" value="CarbopepD_reg_2"/>
    <property type="match status" value="1"/>
</dbReference>
<evidence type="ECO:0000313" key="20">
    <source>
        <dbReference type="Proteomes" id="UP001325680"/>
    </source>
</evidence>
<sequence>MIDQQKTKAVLNWLATIILILAASTTFAGNINEEAGGAIRGKVTTSDGQPAVGVNVTLKNTKRSTFTDEEGSFLINGIQPGDYQLEISLVGYETRQENVTVENGKTARVQIRLELSYEELTEIVVTSAKNRFANRTSTHVSKMPLLNLENPQVYNVISKDLMKEQVVVSLDDALKNAPGVSRLWSSTGRPGDGAGYFSMRGFSVQPTMINGVPGLTNGGVDPANIERIEAIKGPSGTLFGSSLISFGGLLNIVTKKPYHSFGGELNYTVGGFGLSRITADINTPVNEDKSALFRLNAAYHSEGSFQDAGFKKSLFIAPSFSYKVNNRLSFLINAEILNAEATNATMIFLNRSRPLIAKTVQELNMDFDKSYTSNDITYKTPTFNVFGQVSYKLSDKWTSQTNIARSVRKSDGYYSYIMFLDGSAAGTIAANDTLISRYVYYQNTTNYTTDFQQNFIGDFNIGKFRNRVIAGIDVMHIQAVNQSPATTLFDFVNVTRENDPRYGQLNRAAVDAKSAAGGAPIHNRADNYTYSAYVSDVFNITPQLMAMLSLRFDHFDNKPTINFNTGVRSGKYNQNAVSPKFGLVYQVVEDKVSLFANYMNGFRNVAPIPSNEQAGYPVNLEPQQADQKEGGVKLDLFNHKLLFAASYYDILVKNITRSITVDNGSGTPINVTIQDGQQRSKGLEFDLVANPALGLNVIAGYSYNDSRIQKAAPATDGRRPTSAGPANLANLWISYTTATGKLQGLGAGFGGNYSGKNLITSSLPTGDFYLPEYTVLNASVFYDTKKYRLTIKADNIANKEYFGGWTTIEKQMPRRFAAGMTFKF</sequence>
<organism evidence="19 20">
    <name type="scientific">Niabella yanshanensis</name>
    <dbReference type="NCBI Taxonomy" id="577386"/>
    <lineage>
        <taxon>Bacteria</taxon>
        <taxon>Pseudomonadati</taxon>
        <taxon>Bacteroidota</taxon>
        <taxon>Chitinophagia</taxon>
        <taxon>Chitinophagales</taxon>
        <taxon>Chitinophagaceae</taxon>
        <taxon>Niabella</taxon>
    </lineage>
</organism>
<dbReference type="EMBL" id="CP139960">
    <property type="protein sequence ID" value="WQD36572.1"/>
    <property type="molecule type" value="Genomic_DNA"/>
</dbReference>
<keyword evidence="8" id="KW-0408">Iron</keyword>
<dbReference type="NCBIfam" id="TIGR01783">
    <property type="entry name" value="TonB-siderophor"/>
    <property type="match status" value="1"/>
</dbReference>
<dbReference type="Gene3D" id="2.40.170.20">
    <property type="entry name" value="TonB-dependent receptor, beta-barrel domain"/>
    <property type="match status" value="1"/>
</dbReference>
<dbReference type="Pfam" id="PF00593">
    <property type="entry name" value="TonB_dep_Rec_b-barrel"/>
    <property type="match status" value="1"/>
</dbReference>
<dbReference type="PROSITE" id="PS01156">
    <property type="entry name" value="TONB_DEPENDENT_REC_2"/>
    <property type="match status" value="1"/>
</dbReference>
<evidence type="ECO:0000256" key="1">
    <source>
        <dbReference type="ARBA" id="ARBA00004571"/>
    </source>
</evidence>
<evidence type="ECO:0000256" key="4">
    <source>
        <dbReference type="ARBA" id="ARBA00022452"/>
    </source>
</evidence>
<feature type="domain" description="TonB-dependent receptor plug" evidence="18">
    <location>
        <begin position="149"/>
        <end position="242"/>
    </location>
</feature>
<dbReference type="InterPro" id="IPR010917">
    <property type="entry name" value="TonB_rcpt_CS"/>
</dbReference>
<evidence type="ECO:0000259" key="17">
    <source>
        <dbReference type="Pfam" id="PF00593"/>
    </source>
</evidence>
<keyword evidence="7 16" id="KW-0732">Signal</keyword>
<keyword evidence="20" id="KW-1185">Reference proteome</keyword>
<keyword evidence="6 14" id="KW-0812">Transmembrane</keyword>
<evidence type="ECO:0000259" key="18">
    <source>
        <dbReference type="Pfam" id="PF07715"/>
    </source>
</evidence>
<dbReference type="CDD" id="cd01347">
    <property type="entry name" value="ligand_gated_channel"/>
    <property type="match status" value="1"/>
</dbReference>
<evidence type="ECO:0000256" key="16">
    <source>
        <dbReference type="SAM" id="SignalP"/>
    </source>
</evidence>
<gene>
    <name evidence="19" type="ORF">U0035_12930</name>
</gene>
<dbReference type="InterPro" id="IPR039426">
    <property type="entry name" value="TonB-dep_rcpt-like"/>
</dbReference>
<evidence type="ECO:0000256" key="15">
    <source>
        <dbReference type="RuleBase" id="RU003357"/>
    </source>
</evidence>
<feature type="chain" id="PRO_5045073210" evidence="16">
    <location>
        <begin position="29"/>
        <end position="824"/>
    </location>
</feature>
<dbReference type="InterPro" id="IPR013784">
    <property type="entry name" value="Carb-bd-like_fold"/>
</dbReference>
<name>A0ABZ0W4W6_9BACT</name>
<dbReference type="InterPro" id="IPR010105">
    <property type="entry name" value="TonB_sidphr_rcpt"/>
</dbReference>
<keyword evidence="11 14" id="KW-0472">Membrane</keyword>
<dbReference type="InterPro" id="IPR000531">
    <property type="entry name" value="Beta-barrel_TonB"/>
</dbReference>
<keyword evidence="10 15" id="KW-0798">TonB box</keyword>
<evidence type="ECO:0000256" key="8">
    <source>
        <dbReference type="ARBA" id="ARBA00023004"/>
    </source>
</evidence>
<comment type="subcellular location">
    <subcellularLocation>
        <location evidence="1 14">Cell outer membrane</location>
        <topology evidence="1 14">Multi-pass membrane protein</topology>
    </subcellularLocation>
</comment>